<name>A0A4Y6UA69_9PROT</name>
<accession>A0A4Y6UA69</accession>
<evidence type="ECO:0000313" key="2">
    <source>
        <dbReference type="Proteomes" id="UP000318709"/>
    </source>
</evidence>
<dbReference type="RefSeq" id="WP_141443017.1">
    <property type="nucleotide sequence ID" value="NZ_CP038231.1"/>
</dbReference>
<proteinExistence type="predicted"/>
<dbReference type="Proteomes" id="UP000318709">
    <property type="component" value="Chromosome"/>
</dbReference>
<dbReference type="OrthoDB" id="7259530at2"/>
<sequence length="302" mass="35292">MGFDRRYARPAYIVMQSVMDTVAPQRFVSFKVLHEGLPEEVMRVGRLLFNQGRSTIEFIDVRERMATMEMFTTRHLSRAMFYRLMIPELFSDHDGVLYLDSDMVAMRDVFDMVEEVPADKKLAAVRDGISKIDRLHGAHMRELMDAGPDDLLALSLEDYKRQVIGLDDPDRYFNSGTLFLRPSKITPEEIEACFKLVDAPRYCPDQDILNAVFKDSTHLLGERWNFVTGSRWEGYFRELPEDWRKEREEERKQVGIYHWPGPVKPWRIPGTSNAEAYHHFAKSLDAHLQRIAEPYFNELLPV</sequence>
<dbReference type="InterPro" id="IPR002495">
    <property type="entry name" value="Glyco_trans_8"/>
</dbReference>
<evidence type="ECO:0000313" key="1">
    <source>
        <dbReference type="EMBL" id="QDH13356.1"/>
    </source>
</evidence>
<dbReference type="Pfam" id="PF01501">
    <property type="entry name" value="Glyco_transf_8"/>
    <property type="match status" value="1"/>
</dbReference>
<keyword evidence="2" id="KW-1185">Reference proteome</keyword>
<gene>
    <name evidence="1" type="ORF">E3E12_03110</name>
</gene>
<reference evidence="1 2" key="1">
    <citation type="submission" date="2019-03" db="EMBL/GenBank/DDBJ databases">
        <title>The complete genome sequence of Swingsia_sp. F3b2 LMG30590(T).</title>
        <authorList>
            <person name="Chua K.-O."/>
            <person name="Chan K.-G."/>
            <person name="See-Too W.-S."/>
        </authorList>
    </citation>
    <scope>NUCLEOTIDE SEQUENCE [LARGE SCALE GENOMIC DNA]</scope>
    <source>
        <strain evidence="1 2">F3b2</strain>
    </source>
</reference>
<dbReference type="EMBL" id="CP038231">
    <property type="protein sequence ID" value="QDH13356.1"/>
    <property type="molecule type" value="Genomic_DNA"/>
</dbReference>
<dbReference type="GO" id="GO:0016757">
    <property type="term" value="F:glycosyltransferase activity"/>
    <property type="evidence" value="ECO:0007669"/>
    <property type="project" value="InterPro"/>
</dbReference>
<dbReference type="PANTHER" id="PTHR11183">
    <property type="entry name" value="GLYCOGENIN SUBFAMILY MEMBER"/>
    <property type="match status" value="1"/>
</dbReference>
<dbReference type="AlphaFoldDB" id="A0A4Y6UA69"/>
<evidence type="ECO:0008006" key="3">
    <source>
        <dbReference type="Google" id="ProtNLM"/>
    </source>
</evidence>
<organism evidence="1 2">
    <name type="scientific">Formicincola oecophyllae</name>
    <dbReference type="NCBI Taxonomy" id="2558361"/>
    <lineage>
        <taxon>Bacteria</taxon>
        <taxon>Pseudomonadati</taxon>
        <taxon>Pseudomonadota</taxon>
        <taxon>Alphaproteobacteria</taxon>
        <taxon>Acetobacterales</taxon>
        <taxon>Acetobacteraceae</taxon>
        <taxon>Formicincola</taxon>
    </lineage>
</organism>
<dbReference type="SUPFAM" id="SSF53448">
    <property type="entry name" value="Nucleotide-diphospho-sugar transferases"/>
    <property type="match status" value="1"/>
</dbReference>
<dbReference type="KEGG" id="swf:E3E12_03110"/>
<protein>
    <recommendedName>
        <fullName evidence="3">Glycosyltransferase family 8 protein</fullName>
    </recommendedName>
</protein>
<dbReference type="InterPro" id="IPR050587">
    <property type="entry name" value="GNT1/Glycosyltrans_8"/>
</dbReference>
<dbReference type="Gene3D" id="3.90.550.10">
    <property type="entry name" value="Spore Coat Polysaccharide Biosynthesis Protein SpsA, Chain A"/>
    <property type="match status" value="1"/>
</dbReference>
<dbReference type="InterPro" id="IPR029044">
    <property type="entry name" value="Nucleotide-diphossugar_trans"/>
</dbReference>